<evidence type="ECO:0000256" key="1">
    <source>
        <dbReference type="ARBA" id="ARBA00007448"/>
    </source>
</evidence>
<evidence type="ECO:0000313" key="5">
    <source>
        <dbReference type="Proteomes" id="UP000243217"/>
    </source>
</evidence>
<dbReference type="GO" id="GO:0016887">
    <property type="term" value="F:ATP hydrolysis activity"/>
    <property type="evidence" value="ECO:0007669"/>
    <property type="project" value="InterPro"/>
</dbReference>
<dbReference type="InterPro" id="IPR003959">
    <property type="entry name" value="ATPase_AAA_core"/>
</dbReference>
<keyword evidence="5" id="KW-1185">Reference proteome</keyword>
<feature type="domain" description="AAA+ ATPase" evidence="3">
    <location>
        <begin position="264"/>
        <end position="448"/>
    </location>
</feature>
<dbReference type="SMART" id="SM00382">
    <property type="entry name" value="AAA"/>
    <property type="match status" value="1"/>
</dbReference>
<keyword evidence="2" id="KW-0547">Nucleotide-binding</keyword>
<keyword evidence="2" id="KW-0067">ATP-binding</keyword>
<dbReference type="PROSITE" id="PS00674">
    <property type="entry name" value="AAA"/>
    <property type="match status" value="1"/>
</dbReference>
<evidence type="ECO:0000313" key="4">
    <source>
        <dbReference type="EMBL" id="OQR85152.1"/>
    </source>
</evidence>
<dbReference type="InterPro" id="IPR027417">
    <property type="entry name" value="P-loop_NTPase"/>
</dbReference>
<comment type="similarity">
    <text evidence="1">Belongs to the AAA ATPase family. BCS1 subfamily.</text>
</comment>
<evidence type="ECO:0000259" key="3">
    <source>
        <dbReference type="SMART" id="SM00382"/>
    </source>
</evidence>
<dbReference type="InterPro" id="IPR003960">
    <property type="entry name" value="ATPase_AAA_CS"/>
</dbReference>
<dbReference type="AlphaFoldDB" id="A0A1V9YHG0"/>
<dbReference type="Pfam" id="PF00004">
    <property type="entry name" value="AAA"/>
    <property type="match status" value="1"/>
</dbReference>
<sequence length="504" mass="56931">MVCLCIPIAFTMIQQSMSNNTIWQTVKALFVKPTESVFVERAIEVSIQRNTYGAKIRDDEHQNHLLQKAISIYLAKHLDMTSKPGRYELIESEPVPQQKDEEDMPNDRHYDWYAGGYVDSDDTAIRKLRVGALPPLNEYVNVGDHLEFSHNMITEDENGNALTSGAKQVYFLRSYHPDGSDFIDAFVNKAFDYYKEIQMAKQKKDKSRYMYTPQATEPLSFKRYALSDEKTFDSLFFDEKAPLLSLLNDFLNKTGKFAIAGFPYKLGLLLHGPPGTGKTSLIKAIAQHTKRHIVNISLSQIKTNQELMDLLFDLKFTVPGEDLPVNLTMNKVVFVMEDIDCASNVVHKRAEVEPPSEAEVASFMQKVEDGKLDKDMFDTMDKLEKSSKMKSSSSSDKLNLAGLLNVLDGVVDAPGRLLIMTTNHPEKLDPALIRPGRVNKKMLLGLMSPRHVACMVEHYFDIELTIKQKQTIVDCMATISPAQVEQMCAEHDTIDSFLDALANI</sequence>
<name>A0A1V9YHG0_9STRA</name>
<comment type="caution">
    <text evidence="4">The sequence shown here is derived from an EMBL/GenBank/DDBJ whole genome shotgun (WGS) entry which is preliminary data.</text>
</comment>
<dbReference type="STRING" id="74557.A0A1V9YHG0"/>
<dbReference type="PANTHER" id="PTHR23070">
    <property type="entry name" value="BCS1 AAA-TYPE ATPASE"/>
    <property type="match status" value="1"/>
</dbReference>
<organism evidence="4 5">
    <name type="scientific">Thraustotheca clavata</name>
    <dbReference type="NCBI Taxonomy" id="74557"/>
    <lineage>
        <taxon>Eukaryota</taxon>
        <taxon>Sar</taxon>
        <taxon>Stramenopiles</taxon>
        <taxon>Oomycota</taxon>
        <taxon>Saprolegniomycetes</taxon>
        <taxon>Saprolegniales</taxon>
        <taxon>Achlyaceae</taxon>
        <taxon>Thraustotheca</taxon>
    </lineage>
</organism>
<protein>
    <submittedName>
        <fullName evidence="4">Bcs1 aaa-type ATPase</fullName>
    </submittedName>
</protein>
<dbReference type="InterPro" id="IPR003593">
    <property type="entry name" value="AAA+_ATPase"/>
</dbReference>
<accession>A0A1V9YHG0</accession>
<dbReference type="SUPFAM" id="SSF52540">
    <property type="entry name" value="P-loop containing nucleoside triphosphate hydrolases"/>
    <property type="match status" value="1"/>
</dbReference>
<evidence type="ECO:0000256" key="2">
    <source>
        <dbReference type="RuleBase" id="RU003651"/>
    </source>
</evidence>
<reference evidence="4 5" key="1">
    <citation type="journal article" date="2014" name="Genome Biol. Evol.">
        <title>The secreted proteins of Achlya hypogyna and Thraustotheca clavata identify the ancestral oomycete secretome and reveal gene acquisitions by horizontal gene transfer.</title>
        <authorList>
            <person name="Misner I."/>
            <person name="Blouin N."/>
            <person name="Leonard G."/>
            <person name="Richards T.A."/>
            <person name="Lane C.E."/>
        </authorList>
    </citation>
    <scope>NUCLEOTIDE SEQUENCE [LARGE SCALE GENOMIC DNA]</scope>
    <source>
        <strain evidence="4 5">ATCC 34112</strain>
    </source>
</reference>
<gene>
    <name evidence="4" type="ORF">THRCLA_10768</name>
</gene>
<proteinExistence type="inferred from homology"/>
<dbReference type="OrthoDB" id="10251412at2759"/>
<dbReference type="GO" id="GO:0005524">
    <property type="term" value="F:ATP binding"/>
    <property type="evidence" value="ECO:0007669"/>
    <property type="project" value="UniProtKB-KW"/>
</dbReference>
<dbReference type="InterPro" id="IPR050747">
    <property type="entry name" value="Mitochondrial_chaperone_BCS1"/>
</dbReference>
<dbReference type="Proteomes" id="UP000243217">
    <property type="component" value="Unassembled WGS sequence"/>
</dbReference>
<dbReference type="Gene3D" id="3.40.50.300">
    <property type="entry name" value="P-loop containing nucleotide triphosphate hydrolases"/>
    <property type="match status" value="1"/>
</dbReference>
<dbReference type="EMBL" id="JNBS01003875">
    <property type="protein sequence ID" value="OQR85152.1"/>
    <property type="molecule type" value="Genomic_DNA"/>
</dbReference>